<dbReference type="Proteomes" id="UP000623301">
    <property type="component" value="Unassembled WGS sequence"/>
</dbReference>
<protein>
    <recommendedName>
        <fullName evidence="3">DUF4476 domain-containing protein</fullName>
    </recommendedName>
</protein>
<dbReference type="EMBL" id="JAEHFJ010000003">
    <property type="protein sequence ID" value="MBJ2174249.1"/>
    <property type="molecule type" value="Genomic_DNA"/>
</dbReference>
<organism evidence="1 2">
    <name type="scientific">Aureibaculum flavum</name>
    <dbReference type="NCBI Taxonomy" id="2795986"/>
    <lineage>
        <taxon>Bacteria</taxon>
        <taxon>Pseudomonadati</taxon>
        <taxon>Bacteroidota</taxon>
        <taxon>Flavobacteriia</taxon>
        <taxon>Flavobacteriales</taxon>
        <taxon>Flavobacteriaceae</taxon>
        <taxon>Aureibaculum</taxon>
    </lineage>
</organism>
<evidence type="ECO:0008006" key="3">
    <source>
        <dbReference type="Google" id="ProtNLM"/>
    </source>
</evidence>
<proteinExistence type="predicted"/>
<sequence>MHKKLEAELVSLAHSILQMKNKDEVLALKEKARLVYEKLSVLSFVDDYIVTTPNLKKTKEELVEEVKIKIENKSSIKPVVHKIETPIKTIEKPVTPKREVEEKSMFEPTFDKVKIDIRKLKANQISIKEEFRDSISADKTSTLFDDDDRPAEKKTLNDKMFNQTIQIGLNDRIAFVKNLFNFSQADFNRVLSQLNTLKSEKEAKDFIYNQIKPDYNWAGKEEYEARLINIIERKFS</sequence>
<evidence type="ECO:0000313" key="2">
    <source>
        <dbReference type="Proteomes" id="UP000623301"/>
    </source>
</evidence>
<gene>
    <name evidence="1" type="ORF">JBL43_08370</name>
</gene>
<dbReference type="RefSeq" id="WP_198840994.1">
    <property type="nucleotide sequence ID" value="NZ_JAEHFJ010000003.1"/>
</dbReference>
<name>A0ABS0WQJ8_9FLAO</name>
<comment type="caution">
    <text evidence="1">The sequence shown here is derived from an EMBL/GenBank/DDBJ whole genome shotgun (WGS) entry which is preliminary data.</text>
</comment>
<evidence type="ECO:0000313" key="1">
    <source>
        <dbReference type="EMBL" id="MBJ2174249.1"/>
    </source>
</evidence>
<accession>A0ABS0WQJ8</accession>
<keyword evidence="2" id="KW-1185">Reference proteome</keyword>
<reference evidence="1 2" key="1">
    <citation type="submission" date="2020-12" db="EMBL/GenBank/DDBJ databases">
        <title>Aureibaculum luteum sp. nov. and Aureibaculum flavum sp. nov., novel members of the family Flavobacteriaceae isolated from Antarctic intertidal sediments.</title>
        <authorList>
            <person name="He X."/>
            <person name="Zhang X."/>
        </authorList>
    </citation>
    <scope>NUCLEOTIDE SEQUENCE [LARGE SCALE GENOMIC DNA]</scope>
    <source>
        <strain evidence="1 2">A20</strain>
    </source>
</reference>